<dbReference type="RefSeq" id="XP_033671920.1">
    <property type="nucleotide sequence ID" value="XM_033804738.1"/>
</dbReference>
<dbReference type="EMBL" id="ML993584">
    <property type="protein sequence ID" value="KAF2171031.1"/>
    <property type="molecule type" value="Genomic_DNA"/>
</dbReference>
<dbReference type="AlphaFoldDB" id="A0A6A6CV95"/>
<accession>A0A6A6CV95</accession>
<organism evidence="1 2">
    <name type="scientific">Zasmidium cellare ATCC 36951</name>
    <dbReference type="NCBI Taxonomy" id="1080233"/>
    <lineage>
        <taxon>Eukaryota</taxon>
        <taxon>Fungi</taxon>
        <taxon>Dikarya</taxon>
        <taxon>Ascomycota</taxon>
        <taxon>Pezizomycotina</taxon>
        <taxon>Dothideomycetes</taxon>
        <taxon>Dothideomycetidae</taxon>
        <taxon>Mycosphaerellales</taxon>
        <taxon>Mycosphaerellaceae</taxon>
        <taxon>Zasmidium</taxon>
    </lineage>
</organism>
<dbReference type="Proteomes" id="UP000799537">
    <property type="component" value="Unassembled WGS sequence"/>
</dbReference>
<name>A0A6A6CV95_ZASCE</name>
<gene>
    <name evidence="1" type="ORF">M409DRAFT_19004</name>
</gene>
<protein>
    <submittedName>
        <fullName evidence="1">Uncharacterized protein</fullName>
    </submittedName>
</protein>
<sequence>MSLVDTVGFVSGIFTIVGFFQTNFPGSAPEGAKVQIKAGLGDDNSSELGGQVQAVYGFDTGNNFIGESGSGSMSDGGITELTIDQDTPGIQADYLAGRLEDDSEFRPKCAWLDGDHTNDITNAALKFRVRAYGEEAEDTVNNDQACGSTLFFTETGPISGQPAKRDTSVRKAWMEDTIIISNFTDHSAEGLCNSDSSCGPDFVGPDGKFCDMATKTLSPLCSTANVDGCVGVDAESTTVTKRSTVARRSVNTVHKSYGRVSQWDN</sequence>
<evidence type="ECO:0000313" key="2">
    <source>
        <dbReference type="Proteomes" id="UP000799537"/>
    </source>
</evidence>
<evidence type="ECO:0000313" key="1">
    <source>
        <dbReference type="EMBL" id="KAF2171031.1"/>
    </source>
</evidence>
<reference evidence="1" key="1">
    <citation type="journal article" date="2020" name="Stud. Mycol.">
        <title>101 Dothideomycetes genomes: a test case for predicting lifestyles and emergence of pathogens.</title>
        <authorList>
            <person name="Haridas S."/>
            <person name="Albert R."/>
            <person name="Binder M."/>
            <person name="Bloem J."/>
            <person name="Labutti K."/>
            <person name="Salamov A."/>
            <person name="Andreopoulos B."/>
            <person name="Baker S."/>
            <person name="Barry K."/>
            <person name="Bills G."/>
            <person name="Bluhm B."/>
            <person name="Cannon C."/>
            <person name="Castanera R."/>
            <person name="Culley D."/>
            <person name="Daum C."/>
            <person name="Ezra D."/>
            <person name="Gonzalez J."/>
            <person name="Henrissat B."/>
            <person name="Kuo A."/>
            <person name="Liang C."/>
            <person name="Lipzen A."/>
            <person name="Lutzoni F."/>
            <person name="Magnuson J."/>
            <person name="Mondo S."/>
            <person name="Nolan M."/>
            <person name="Ohm R."/>
            <person name="Pangilinan J."/>
            <person name="Park H.-J."/>
            <person name="Ramirez L."/>
            <person name="Alfaro M."/>
            <person name="Sun H."/>
            <person name="Tritt A."/>
            <person name="Yoshinaga Y."/>
            <person name="Zwiers L.-H."/>
            <person name="Turgeon B."/>
            <person name="Goodwin S."/>
            <person name="Spatafora J."/>
            <person name="Crous P."/>
            <person name="Grigoriev I."/>
        </authorList>
    </citation>
    <scope>NUCLEOTIDE SEQUENCE</scope>
    <source>
        <strain evidence="1">ATCC 36951</strain>
    </source>
</reference>
<dbReference type="GeneID" id="54558010"/>
<dbReference type="OrthoDB" id="5365129at2759"/>
<proteinExistence type="predicted"/>
<keyword evidence="2" id="KW-1185">Reference proteome</keyword>